<evidence type="ECO:0000313" key="4">
    <source>
        <dbReference type="Proteomes" id="UP001551675"/>
    </source>
</evidence>
<reference evidence="3 4" key="1">
    <citation type="submission" date="2024-06" db="EMBL/GenBank/DDBJ databases">
        <title>The Natural Products Discovery Center: Release of the First 8490 Sequenced Strains for Exploring Actinobacteria Biosynthetic Diversity.</title>
        <authorList>
            <person name="Kalkreuter E."/>
            <person name="Kautsar S.A."/>
            <person name="Yang D."/>
            <person name="Bader C.D."/>
            <person name="Teijaro C.N."/>
            <person name="Fluegel L."/>
            <person name="Davis C.M."/>
            <person name="Simpson J.R."/>
            <person name="Lauterbach L."/>
            <person name="Steele A.D."/>
            <person name="Gui C."/>
            <person name="Meng S."/>
            <person name="Li G."/>
            <person name="Viehrig K."/>
            <person name="Ye F."/>
            <person name="Su P."/>
            <person name="Kiefer A.F."/>
            <person name="Nichols A."/>
            <person name="Cepeda A.J."/>
            <person name="Yan W."/>
            <person name="Fan B."/>
            <person name="Jiang Y."/>
            <person name="Adhikari A."/>
            <person name="Zheng C.-J."/>
            <person name="Schuster L."/>
            <person name="Cowan T.M."/>
            <person name="Smanski M.J."/>
            <person name="Chevrette M.G."/>
            <person name="De Carvalho L.P.S."/>
            <person name="Shen B."/>
        </authorList>
    </citation>
    <scope>NUCLEOTIDE SEQUENCE [LARGE SCALE GENOMIC DNA]</scope>
    <source>
        <strain evidence="3 4">NPDC050100</strain>
    </source>
</reference>
<accession>A0ABV3GRX1</accession>
<evidence type="ECO:0000313" key="3">
    <source>
        <dbReference type="EMBL" id="MEV0974037.1"/>
    </source>
</evidence>
<feature type="domain" description="SnoaL-like" evidence="2">
    <location>
        <begin position="20"/>
        <end position="136"/>
    </location>
</feature>
<dbReference type="InterPro" id="IPR037401">
    <property type="entry name" value="SnoaL-like"/>
</dbReference>
<dbReference type="RefSeq" id="WP_061259570.1">
    <property type="nucleotide sequence ID" value="NZ_JBFALK010000026.1"/>
</dbReference>
<dbReference type="SUPFAM" id="SSF54427">
    <property type="entry name" value="NTF2-like"/>
    <property type="match status" value="1"/>
</dbReference>
<dbReference type="Proteomes" id="UP001551675">
    <property type="component" value="Unassembled WGS sequence"/>
</dbReference>
<dbReference type="CDD" id="cd00531">
    <property type="entry name" value="NTF2_like"/>
    <property type="match status" value="1"/>
</dbReference>
<gene>
    <name evidence="3" type="ORF">AB0I59_36055</name>
</gene>
<protein>
    <submittedName>
        <fullName evidence="3">Nuclear transport factor 2 family protein</fullName>
    </submittedName>
</protein>
<dbReference type="Pfam" id="PF13577">
    <property type="entry name" value="SnoaL_4"/>
    <property type="match status" value="1"/>
</dbReference>
<evidence type="ECO:0000259" key="2">
    <source>
        <dbReference type="Pfam" id="PF13577"/>
    </source>
</evidence>
<dbReference type="InterPro" id="IPR032710">
    <property type="entry name" value="NTF2-like_dom_sf"/>
</dbReference>
<dbReference type="EMBL" id="JBFALK010000026">
    <property type="protein sequence ID" value="MEV0974037.1"/>
    <property type="molecule type" value="Genomic_DNA"/>
</dbReference>
<feature type="region of interest" description="Disordered" evidence="1">
    <location>
        <begin position="1"/>
        <end position="22"/>
    </location>
</feature>
<proteinExistence type="predicted"/>
<keyword evidence="4" id="KW-1185">Reference proteome</keyword>
<evidence type="ECO:0000256" key="1">
    <source>
        <dbReference type="SAM" id="MobiDB-lite"/>
    </source>
</evidence>
<dbReference type="Gene3D" id="3.10.450.50">
    <property type="match status" value="1"/>
</dbReference>
<sequence length="153" mass="17041">MTSPGPASAPADEGNTRDRTDRDQIVERLAELASALDRRDWDRVGAAFTETATGYRRTGRAEIVRTVRSHLGGCGPSQHLLGNHRVAVDGDRARSLTYARVYHQGAGPWEGRSYECFGEYDDRWARTTDGWRITSRVFTITISLGDFDVLRPG</sequence>
<name>A0ABV3GRX1_MICGL</name>
<comment type="caution">
    <text evidence="3">The sequence shown here is derived from an EMBL/GenBank/DDBJ whole genome shotgun (WGS) entry which is preliminary data.</text>
</comment>
<organism evidence="3 4">
    <name type="scientific">Microtetraspora glauca</name>
    <dbReference type="NCBI Taxonomy" id="1996"/>
    <lineage>
        <taxon>Bacteria</taxon>
        <taxon>Bacillati</taxon>
        <taxon>Actinomycetota</taxon>
        <taxon>Actinomycetes</taxon>
        <taxon>Streptosporangiales</taxon>
        <taxon>Streptosporangiaceae</taxon>
        <taxon>Microtetraspora</taxon>
    </lineage>
</organism>